<keyword evidence="2" id="KW-0472">Membrane</keyword>
<dbReference type="SUPFAM" id="SSF53187">
    <property type="entry name" value="Zn-dependent exopeptidases"/>
    <property type="match status" value="1"/>
</dbReference>
<dbReference type="PANTHER" id="PTHR10404:SF46">
    <property type="entry name" value="VACUOLAR PROTEIN SORTING-ASSOCIATED PROTEIN 70"/>
    <property type="match status" value="1"/>
</dbReference>
<dbReference type="SUPFAM" id="SSF52025">
    <property type="entry name" value="PA domain"/>
    <property type="match status" value="1"/>
</dbReference>
<dbReference type="EMBL" id="JARKHS020029992">
    <property type="protein sequence ID" value="KAK8762542.1"/>
    <property type="molecule type" value="Genomic_DNA"/>
</dbReference>
<proteinExistence type="predicted"/>
<dbReference type="GO" id="GO:0004180">
    <property type="term" value="F:carboxypeptidase activity"/>
    <property type="evidence" value="ECO:0007669"/>
    <property type="project" value="TreeGrafter"/>
</dbReference>
<evidence type="ECO:0000313" key="4">
    <source>
        <dbReference type="Proteomes" id="UP001321473"/>
    </source>
</evidence>
<evidence type="ECO:0008006" key="5">
    <source>
        <dbReference type="Google" id="ProtNLM"/>
    </source>
</evidence>
<keyword evidence="2" id="KW-1133">Transmembrane helix</keyword>
<gene>
    <name evidence="3" type="ORF">V5799_026191</name>
</gene>
<dbReference type="PANTHER" id="PTHR10404">
    <property type="entry name" value="N-ACETYLATED-ALPHA-LINKED ACIDIC DIPEPTIDASE"/>
    <property type="match status" value="1"/>
</dbReference>
<protein>
    <recommendedName>
        <fullName evidence="5">PA domain-containing protein</fullName>
    </recommendedName>
</protein>
<dbReference type="Proteomes" id="UP001321473">
    <property type="component" value="Unassembled WGS sequence"/>
</dbReference>
<evidence type="ECO:0000313" key="3">
    <source>
        <dbReference type="EMBL" id="KAK8762542.1"/>
    </source>
</evidence>
<accession>A0AAQ4DJA2</accession>
<name>A0AAQ4DJA2_AMBAM</name>
<dbReference type="AlphaFoldDB" id="A0AAQ4DJA2"/>
<keyword evidence="2" id="KW-0812">Transmembrane</keyword>
<organism evidence="3 4">
    <name type="scientific">Amblyomma americanum</name>
    <name type="common">Lone star tick</name>
    <dbReference type="NCBI Taxonomy" id="6943"/>
    <lineage>
        <taxon>Eukaryota</taxon>
        <taxon>Metazoa</taxon>
        <taxon>Ecdysozoa</taxon>
        <taxon>Arthropoda</taxon>
        <taxon>Chelicerata</taxon>
        <taxon>Arachnida</taxon>
        <taxon>Acari</taxon>
        <taxon>Parasitiformes</taxon>
        <taxon>Ixodida</taxon>
        <taxon>Ixodoidea</taxon>
        <taxon>Ixodidae</taxon>
        <taxon>Amblyomminae</taxon>
        <taxon>Amblyomma</taxon>
    </lineage>
</organism>
<feature type="region of interest" description="Disordered" evidence="1">
    <location>
        <begin position="82"/>
        <end position="114"/>
    </location>
</feature>
<reference evidence="3 4" key="1">
    <citation type="journal article" date="2023" name="Arcadia Sci">
        <title>De novo assembly of a long-read Amblyomma americanum tick genome.</title>
        <authorList>
            <person name="Chou S."/>
            <person name="Poskanzer K.E."/>
            <person name="Rollins M."/>
            <person name="Thuy-Boun P.S."/>
        </authorList>
    </citation>
    <scope>NUCLEOTIDE SEQUENCE [LARGE SCALE GENOMIC DNA]</scope>
    <source>
        <strain evidence="3">F_SG_1</strain>
        <tissue evidence="3">Salivary glands</tissue>
    </source>
</reference>
<dbReference type="Gene3D" id="3.40.630.10">
    <property type="entry name" value="Zn peptidases"/>
    <property type="match status" value="1"/>
</dbReference>
<sequence>MVLTLTQQFNRLFPGEGIKQSRINEGPSIMTDDEKEDKIKSTATAGHGKACAAGTLAVLAAAVVFLLVGHYVLPPFCEQRSTKPNDSLTAQAETKGRQGEELSSFRPTNNSATCTDGSCSNDSAVLWENAHGPVDTEIFTKEIQDESLEEHIRVFAQEPHVAGSPREEHVLAQYLADRLSDYGFDEVRLQPYHVLLSYPNASDPNTVQLVNVTTGEVLLEAASHEERIEGLDTDVGPAFLAYSPPGDVLGCLVYVNRATHEDLDDLETLNVSIAGCLCIARNAGSTLASKAYSCARKGGVGLLVFPDPSSRTRKSGSPLLFPAGPRMPDSVLRRDTMMHVGDPLTPGVPAIPSAERMDPAFAGLPPIPSQSISCRDAQLLLR</sequence>
<comment type="caution">
    <text evidence="3">The sequence shown here is derived from an EMBL/GenBank/DDBJ whole genome shotgun (WGS) entry which is preliminary data.</text>
</comment>
<feature type="transmembrane region" description="Helical" evidence="2">
    <location>
        <begin position="50"/>
        <end position="73"/>
    </location>
</feature>
<feature type="compositionally biased region" description="Polar residues" evidence="1">
    <location>
        <begin position="82"/>
        <end position="92"/>
    </location>
</feature>
<feature type="compositionally biased region" description="Polar residues" evidence="1">
    <location>
        <begin position="105"/>
        <end position="114"/>
    </location>
</feature>
<dbReference type="Gene3D" id="3.50.30.30">
    <property type="match status" value="1"/>
</dbReference>
<evidence type="ECO:0000256" key="2">
    <source>
        <dbReference type="SAM" id="Phobius"/>
    </source>
</evidence>
<evidence type="ECO:0000256" key="1">
    <source>
        <dbReference type="SAM" id="MobiDB-lite"/>
    </source>
</evidence>
<keyword evidence="4" id="KW-1185">Reference proteome</keyword>
<dbReference type="InterPro" id="IPR039373">
    <property type="entry name" value="Peptidase_M28B"/>
</dbReference>
<dbReference type="InterPro" id="IPR046450">
    <property type="entry name" value="PA_dom_sf"/>
</dbReference>